<reference evidence="2" key="1">
    <citation type="submission" date="2022-07" db="EMBL/GenBank/DDBJ databases">
        <title>The genome of Lyophyllum shimeji provides insight into the initial evolution of ectomycorrhizal fungal genome.</title>
        <authorList>
            <person name="Kobayashi Y."/>
            <person name="Shibata T."/>
            <person name="Hirakawa H."/>
            <person name="Shigenobu S."/>
            <person name="Nishiyama T."/>
            <person name="Yamada A."/>
            <person name="Hasebe M."/>
            <person name="Kawaguchi M."/>
        </authorList>
    </citation>
    <scope>NUCLEOTIDE SEQUENCE</scope>
    <source>
        <strain evidence="2">AT787</strain>
    </source>
</reference>
<feature type="compositionally biased region" description="Basic residues" evidence="1">
    <location>
        <begin position="31"/>
        <end position="41"/>
    </location>
</feature>
<feature type="compositionally biased region" description="Basic residues" evidence="1">
    <location>
        <begin position="161"/>
        <end position="177"/>
    </location>
</feature>
<protein>
    <submittedName>
        <fullName evidence="2">Uncharacterized protein</fullName>
    </submittedName>
</protein>
<dbReference type="Proteomes" id="UP001063166">
    <property type="component" value="Unassembled WGS sequence"/>
</dbReference>
<feature type="region of interest" description="Disordered" evidence="1">
    <location>
        <begin position="412"/>
        <end position="442"/>
    </location>
</feature>
<evidence type="ECO:0000313" key="2">
    <source>
        <dbReference type="EMBL" id="GLB34955.1"/>
    </source>
</evidence>
<dbReference type="EMBL" id="BRPK01000002">
    <property type="protein sequence ID" value="GLB34955.1"/>
    <property type="molecule type" value="Genomic_DNA"/>
</dbReference>
<dbReference type="OrthoDB" id="3362703at2759"/>
<name>A0A9P3PFC7_LYOSH</name>
<feature type="compositionally biased region" description="Polar residues" evidence="1">
    <location>
        <begin position="61"/>
        <end position="72"/>
    </location>
</feature>
<comment type="caution">
    <text evidence="2">The sequence shown here is derived from an EMBL/GenBank/DDBJ whole genome shotgun (WGS) entry which is preliminary data.</text>
</comment>
<gene>
    <name evidence="2" type="ORF">LshimejAT787_0205200</name>
</gene>
<proteinExistence type="predicted"/>
<feature type="compositionally biased region" description="Basic and acidic residues" evidence="1">
    <location>
        <begin position="412"/>
        <end position="427"/>
    </location>
</feature>
<feature type="compositionally biased region" description="Pro residues" evidence="1">
    <location>
        <begin position="285"/>
        <end position="299"/>
    </location>
</feature>
<feature type="compositionally biased region" description="Low complexity" evidence="1">
    <location>
        <begin position="97"/>
        <end position="110"/>
    </location>
</feature>
<feature type="compositionally biased region" description="Low complexity" evidence="1">
    <location>
        <begin position="263"/>
        <end position="284"/>
    </location>
</feature>
<dbReference type="AlphaFoldDB" id="A0A9P3PFC7"/>
<feature type="compositionally biased region" description="Basic and acidic residues" evidence="1">
    <location>
        <begin position="133"/>
        <end position="143"/>
    </location>
</feature>
<sequence>MSVPSIRIKVPGRGVSADSNSQSPMAEPSSRRRKPTLKRRLAVVSDAEDDDNYDQSHLDAATSSPTGTSSLCGRSHTVEGDSDVDVVHDGPAESGTHSPHPAEPSSSSASHMKKNKAKPTGDGPRPAKKKRVKVDDHSDEDYHVGAGSGVDDGEHIITSKRQPKPTAKAKSRVVKARRPNDGDELAKDARIAQNGKQPADATDSNLAAGTKRQRGASSKAEDANVDVVGDTDARADTQSPGQPKEPSPPPKKRKLPTIKKIKGAATTAGSTSTTKTSSTPAIAKPTPPKLPDLAIPPPAGARKTPALLGNTDFDLRNQSVYNELFKPAGGNTPRSGLSRREKDEERRKELDKMRDEARAKRLAEMASSFDLQAQSDKISRFEERLRMNRSSALFPNFLAAKWRELWELDKHKVKEQGSPEGRNGNEAEEREEGEMNEQPRES</sequence>
<feature type="compositionally biased region" description="Basic residues" evidence="1">
    <location>
        <begin position="250"/>
        <end position="262"/>
    </location>
</feature>
<organism evidence="2 3">
    <name type="scientific">Lyophyllum shimeji</name>
    <name type="common">Hon-shimeji</name>
    <name type="synonym">Tricholoma shimeji</name>
    <dbReference type="NCBI Taxonomy" id="47721"/>
    <lineage>
        <taxon>Eukaryota</taxon>
        <taxon>Fungi</taxon>
        <taxon>Dikarya</taxon>
        <taxon>Basidiomycota</taxon>
        <taxon>Agaricomycotina</taxon>
        <taxon>Agaricomycetes</taxon>
        <taxon>Agaricomycetidae</taxon>
        <taxon>Agaricales</taxon>
        <taxon>Tricholomatineae</taxon>
        <taxon>Lyophyllaceae</taxon>
        <taxon>Lyophyllum</taxon>
    </lineage>
</organism>
<keyword evidence="3" id="KW-1185">Reference proteome</keyword>
<evidence type="ECO:0000256" key="1">
    <source>
        <dbReference type="SAM" id="MobiDB-lite"/>
    </source>
</evidence>
<feature type="compositionally biased region" description="Basic and acidic residues" evidence="1">
    <location>
        <begin position="338"/>
        <end position="356"/>
    </location>
</feature>
<accession>A0A9P3PFC7</accession>
<evidence type="ECO:0000313" key="3">
    <source>
        <dbReference type="Proteomes" id="UP001063166"/>
    </source>
</evidence>
<feature type="region of interest" description="Disordered" evidence="1">
    <location>
        <begin position="1"/>
        <end position="311"/>
    </location>
</feature>
<feature type="compositionally biased region" description="Basic and acidic residues" evidence="1">
    <location>
        <begin position="178"/>
        <end position="190"/>
    </location>
</feature>
<feature type="region of interest" description="Disordered" evidence="1">
    <location>
        <begin position="324"/>
        <end position="356"/>
    </location>
</feature>